<protein>
    <submittedName>
        <fullName evidence="2">Uncharacterized protein</fullName>
    </submittedName>
</protein>
<gene>
    <name evidence="2" type="ORF">TL08_00980</name>
</gene>
<dbReference type="Proteomes" id="UP000095210">
    <property type="component" value="Chromosome"/>
</dbReference>
<accession>A0AAC9HLD4</accession>
<dbReference type="KEGG" id="ahm:TL08_00980"/>
<name>A0AAC9HLD4_9PSEU</name>
<reference evidence="3" key="1">
    <citation type="submission" date="2016-03" db="EMBL/GenBank/DDBJ databases">
        <title>Complete genome sequence of the type strain Actinoalloteichus hymeniacidonis DSM 45092.</title>
        <authorList>
            <person name="Schaffert L."/>
            <person name="Albersmeier A."/>
            <person name="Winkler A."/>
            <person name="Kalinowski J."/>
            <person name="Zotchev S."/>
            <person name="Ruckert C."/>
        </authorList>
    </citation>
    <scope>NUCLEOTIDE SEQUENCE [LARGE SCALE GENOMIC DNA]</scope>
    <source>
        <strain evidence="3">HPA177(T) (DSM 45092(T))</strain>
    </source>
</reference>
<evidence type="ECO:0000256" key="1">
    <source>
        <dbReference type="SAM" id="MobiDB-lite"/>
    </source>
</evidence>
<organism evidence="2 3">
    <name type="scientific">Actinoalloteichus hymeniacidonis</name>
    <dbReference type="NCBI Taxonomy" id="340345"/>
    <lineage>
        <taxon>Bacteria</taxon>
        <taxon>Bacillati</taxon>
        <taxon>Actinomycetota</taxon>
        <taxon>Actinomycetes</taxon>
        <taxon>Pseudonocardiales</taxon>
        <taxon>Pseudonocardiaceae</taxon>
        <taxon>Actinoalloteichus</taxon>
    </lineage>
</organism>
<proteinExistence type="predicted"/>
<dbReference type="AlphaFoldDB" id="A0AAC9HLD4"/>
<sequence length="137" mass="14518">MFVTSGGHGVLVEGVRPGADPIRAAITPTDAVDVLDALWTGRAIDLPAIDGTSGIRRLQFRPRPEGVEVSIRSRTSTLGRWLVHSDRIPELGDALRRALTCAESGKPVAGTDVGDGRDDAENDPGRPASLFTSGIHR</sequence>
<evidence type="ECO:0000313" key="2">
    <source>
        <dbReference type="EMBL" id="AOS61040.1"/>
    </source>
</evidence>
<keyword evidence="3" id="KW-1185">Reference proteome</keyword>
<dbReference type="EMBL" id="CP014859">
    <property type="protein sequence ID" value="AOS61040.1"/>
    <property type="molecule type" value="Genomic_DNA"/>
</dbReference>
<evidence type="ECO:0000313" key="3">
    <source>
        <dbReference type="Proteomes" id="UP000095210"/>
    </source>
</evidence>
<feature type="region of interest" description="Disordered" evidence="1">
    <location>
        <begin position="105"/>
        <end position="137"/>
    </location>
</feature>